<organism evidence="4 5">
    <name type="scientific">Candidatus Uhrbacteria bacterium RIFCSPHIGHO2_02_FULL_53_13</name>
    <dbReference type="NCBI Taxonomy" id="1802389"/>
    <lineage>
        <taxon>Bacteria</taxon>
        <taxon>Candidatus Uhriibacteriota</taxon>
    </lineage>
</organism>
<dbReference type="STRING" id="1802389.A3C17_03575"/>
<feature type="coiled-coil region" evidence="1">
    <location>
        <begin position="165"/>
        <end position="229"/>
    </location>
</feature>
<feature type="domain" description="DUF4349" evidence="3">
    <location>
        <begin position="85"/>
        <end position="294"/>
    </location>
</feature>
<sequence length="306" mass="33058">MIKKTIHLIGAIAGAIVLLALVFTLNFRTMLNRMTSSSYAPDSIIASSTSKSGFVRGSMLIADEAASYELIEDPTAGPVGEGVEQKIIRNGSLEIIVESISSALTDIGAIAKRNGGFTQNSNAGERSDGTRYGSITVRVPFETYDAATADIKLTAIKVTSESSNAQDVTEQYTDLQAQLSVAHEEEQAYLRLLDRSGSVSDLLQVQRELSQVRTRIESLEGRIQYLDNQTSLATITVSLEEEASLNVPTKPFRPDTSITNALQSLVVIGQGVVTAAIWLVVLGIGIGIPVYAIYRIARAVYRKTKR</sequence>
<accession>A0A1F7U0Z1</accession>
<dbReference type="Proteomes" id="UP000177097">
    <property type="component" value="Unassembled WGS sequence"/>
</dbReference>
<keyword evidence="2" id="KW-1133">Transmembrane helix</keyword>
<dbReference type="Pfam" id="PF14257">
    <property type="entry name" value="DUF4349"/>
    <property type="match status" value="1"/>
</dbReference>
<comment type="caution">
    <text evidence="4">The sequence shown here is derived from an EMBL/GenBank/DDBJ whole genome shotgun (WGS) entry which is preliminary data.</text>
</comment>
<proteinExistence type="predicted"/>
<evidence type="ECO:0000313" key="5">
    <source>
        <dbReference type="Proteomes" id="UP000177097"/>
    </source>
</evidence>
<evidence type="ECO:0000256" key="1">
    <source>
        <dbReference type="SAM" id="Coils"/>
    </source>
</evidence>
<keyword evidence="1" id="KW-0175">Coiled coil</keyword>
<evidence type="ECO:0000313" key="4">
    <source>
        <dbReference type="EMBL" id="OGL71444.1"/>
    </source>
</evidence>
<protein>
    <recommendedName>
        <fullName evidence="3">DUF4349 domain-containing protein</fullName>
    </recommendedName>
</protein>
<evidence type="ECO:0000259" key="3">
    <source>
        <dbReference type="Pfam" id="PF14257"/>
    </source>
</evidence>
<dbReference type="InterPro" id="IPR025645">
    <property type="entry name" value="DUF4349"/>
</dbReference>
<gene>
    <name evidence="4" type="ORF">A3C17_03575</name>
</gene>
<dbReference type="AlphaFoldDB" id="A0A1F7U0Z1"/>
<name>A0A1F7U0Z1_9BACT</name>
<feature type="transmembrane region" description="Helical" evidence="2">
    <location>
        <begin position="275"/>
        <end position="297"/>
    </location>
</feature>
<evidence type="ECO:0000256" key="2">
    <source>
        <dbReference type="SAM" id="Phobius"/>
    </source>
</evidence>
<reference evidence="4 5" key="1">
    <citation type="journal article" date="2016" name="Nat. Commun.">
        <title>Thousands of microbial genomes shed light on interconnected biogeochemical processes in an aquifer system.</title>
        <authorList>
            <person name="Anantharaman K."/>
            <person name="Brown C.T."/>
            <person name="Hug L.A."/>
            <person name="Sharon I."/>
            <person name="Castelle C.J."/>
            <person name="Probst A.J."/>
            <person name="Thomas B.C."/>
            <person name="Singh A."/>
            <person name="Wilkins M.J."/>
            <person name="Karaoz U."/>
            <person name="Brodie E.L."/>
            <person name="Williams K.H."/>
            <person name="Hubbard S.S."/>
            <person name="Banfield J.F."/>
        </authorList>
    </citation>
    <scope>NUCLEOTIDE SEQUENCE [LARGE SCALE GENOMIC DNA]</scope>
</reference>
<dbReference type="EMBL" id="MGDX01000012">
    <property type="protein sequence ID" value="OGL71444.1"/>
    <property type="molecule type" value="Genomic_DNA"/>
</dbReference>
<keyword evidence="2" id="KW-0812">Transmembrane</keyword>
<keyword evidence="2" id="KW-0472">Membrane</keyword>